<protein>
    <submittedName>
        <fullName evidence="7">Heat shock protein 70 family protein</fullName>
    </submittedName>
</protein>
<dbReference type="FunFam" id="3.30.420.40:FF:000172">
    <property type="entry name" value="Heat shock 70 kDa protein"/>
    <property type="match status" value="1"/>
</dbReference>
<feature type="region of interest" description="Disordered" evidence="6">
    <location>
        <begin position="444"/>
        <end position="473"/>
    </location>
</feature>
<reference evidence="7 8" key="1">
    <citation type="submission" date="2017-07" db="EMBL/GenBank/DDBJ databases">
        <title>An improved, manually edited Actinidia chinensis var. chinensis (kiwifruit) genome highlights the challenges associated with draft genomes and gene prediction in plants.</title>
        <authorList>
            <person name="Pilkington S."/>
            <person name="Crowhurst R."/>
            <person name="Hilario E."/>
            <person name="Nardozza S."/>
            <person name="Fraser L."/>
            <person name="Peng Y."/>
            <person name="Gunaseelan K."/>
            <person name="Simpson R."/>
            <person name="Tahir J."/>
            <person name="Deroles S."/>
            <person name="Templeton K."/>
            <person name="Luo Z."/>
            <person name="Davy M."/>
            <person name="Cheng C."/>
            <person name="Mcneilage M."/>
            <person name="Scaglione D."/>
            <person name="Liu Y."/>
            <person name="Zhang Q."/>
            <person name="Datson P."/>
            <person name="De Silva N."/>
            <person name="Gardiner S."/>
            <person name="Bassett H."/>
            <person name="Chagne D."/>
            <person name="Mccallum J."/>
            <person name="Dzierzon H."/>
            <person name="Deng C."/>
            <person name="Wang Y.-Y."/>
            <person name="Barron N."/>
            <person name="Manako K."/>
            <person name="Bowen J."/>
            <person name="Foster T."/>
            <person name="Erridge Z."/>
            <person name="Tiffin H."/>
            <person name="Waite C."/>
            <person name="Davies K."/>
            <person name="Grierson E."/>
            <person name="Laing W."/>
            <person name="Kirk R."/>
            <person name="Chen X."/>
            <person name="Wood M."/>
            <person name="Montefiori M."/>
            <person name="Brummell D."/>
            <person name="Schwinn K."/>
            <person name="Catanach A."/>
            <person name="Fullerton C."/>
            <person name="Li D."/>
            <person name="Meiyalaghan S."/>
            <person name="Nieuwenhuizen N."/>
            <person name="Read N."/>
            <person name="Prakash R."/>
            <person name="Hunter D."/>
            <person name="Zhang H."/>
            <person name="Mckenzie M."/>
            <person name="Knabel M."/>
            <person name="Harris A."/>
            <person name="Allan A."/>
            <person name="Chen A."/>
            <person name="Janssen B."/>
            <person name="Plunkett B."/>
            <person name="Dwamena C."/>
            <person name="Voogd C."/>
            <person name="Leif D."/>
            <person name="Lafferty D."/>
            <person name="Souleyre E."/>
            <person name="Varkonyi-Gasic E."/>
            <person name="Gambi F."/>
            <person name="Hanley J."/>
            <person name="Yao J.-L."/>
            <person name="Cheung J."/>
            <person name="David K."/>
            <person name="Warren B."/>
            <person name="Marsh K."/>
            <person name="Snowden K."/>
            <person name="Lin-Wang K."/>
            <person name="Brian L."/>
            <person name="Martinez-Sanchez M."/>
            <person name="Wang M."/>
            <person name="Ileperuma N."/>
            <person name="Macnee N."/>
            <person name="Campin R."/>
            <person name="Mcatee P."/>
            <person name="Drummond R."/>
            <person name="Espley R."/>
            <person name="Ireland H."/>
            <person name="Wu R."/>
            <person name="Atkinson R."/>
            <person name="Karunairetnam S."/>
            <person name="Bulley S."/>
            <person name="Chunkath S."/>
            <person name="Hanley Z."/>
            <person name="Storey R."/>
            <person name="Thrimawithana A."/>
            <person name="Thomson S."/>
            <person name="David C."/>
            <person name="Testolin R."/>
        </authorList>
    </citation>
    <scope>NUCLEOTIDE SEQUENCE [LARGE SCALE GENOMIC DNA]</scope>
    <source>
        <strain evidence="8">cv. Red5</strain>
        <tissue evidence="7">Young leaf</tissue>
    </source>
</reference>
<dbReference type="InParanoid" id="A0A2R6RY76"/>
<evidence type="ECO:0000256" key="1">
    <source>
        <dbReference type="ARBA" id="ARBA00007381"/>
    </source>
</evidence>
<dbReference type="SUPFAM" id="SSF100934">
    <property type="entry name" value="Heat shock protein 70kD (HSP70), C-terminal subdomain"/>
    <property type="match status" value="1"/>
</dbReference>
<keyword evidence="5" id="KW-0175">Coiled coil</keyword>
<dbReference type="OrthoDB" id="3789372at2759"/>
<dbReference type="InterPro" id="IPR029047">
    <property type="entry name" value="HSP70_peptide-bd_sf"/>
</dbReference>
<evidence type="ECO:0000256" key="2">
    <source>
        <dbReference type="ARBA" id="ARBA00022741"/>
    </source>
</evidence>
<comment type="similarity">
    <text evidence="1">Belongs to the heat shock protein 70 family.</text>
</comment>
<dbReference type="Gene3D" id="1.20.1270.10">
    <property type="match status" value="1"/>
</dbReference>
<dbReference type="Gene3D" id="3.90.640.10">
    <property type="entry name" value="Actin, Chain A, domain 4"/>
    <property type="match status" value="1"/>
</dbReference>
<dbReference type="EMBL" id="NKQK01000002">
    <property type="protein sequence ID" value="PSS34971.1"/>
    <property type="molecule type" value="Genomic_DNA"/>
</dbReference>
<dbReference type="InterPro" id="IPR013126">
    <property type="entry name" value="Hsp_70_fam"/>
</dbReference>
<dbReference type="PROSITE" id="PS01036">
    <property type="entry name" value="HSP70_3"/>
    <property type="match status" value="1"/>
</dbReference>
<dbReference type="InterPro" id="IPR018181">
    <property type="entry name" value="Heat_shock_70_CS"/>
</dbReference>
<dbReference type="Proteomes" id="UP000241394">
    <property type="component" value="Chromosome LG2"/>
</dbReference>
<evidence type="ECO:0000256" key="4">
    <source>
        <dbReference type="ARBA" id="ARBA00023016"/>
    </source>
</evidence>
<comment type="caution">
    <text evidence="7">The sequence shown here is derived from an EMBL/GenBank/DDBJ whole genome shotgun (WGS) entry which is preliminary data.</text>
</comment>
<dbReference type="InterPro" id="IPR043129">
    <property type="entry name" value="ATPase_NBD"/>
</dbReference>
<organism evidence="7 8">
    <name type="scientific">Actinidia chinensis var. chinensis</name>
    <name type="common">Chinese soft-hair kiwi</name>
    <dbReference type="NCBI Taxonomy" id="1590841"/>
    <lineage>
        <taxon>Eukaryota</taxon>
        <taxon>Viridiplantae</taxon>
        <taxon>Streptophyta</taxon>
        <taxon>Embryophyta</taxon>
        <taxon>Tracheophyta</taxon>
        <taxon>Spermatophyta</taxon>
        <taxon>Magnoliopsida</taxon>
        <taxon>eudicotyledons</taxon>
        <taxon>Gunneridae</taxon>
        <taxon>Pentapetalae</taxon>
        <taxon>asterids</taxon>
        <taxon>Ericales</taxon>
        <taxon>Actinidiaceae</taxon>
        <taxon>Actinidia</taxon>
    </lineage>
</organism>
<dbReference type="PRINTS" id="PR00301">
    <property type="entry name" value="HEATSHOCK70"/>
</dbReference>
<keyword evidence="2" id="KW-0547">Nucleotide-binding</keyword>
<dbReference type="AlphaFoldDB" id="A0A2R6RY76"/>
<dbReference type="Gramene" id="PSS34971">
    <property type="protein sequence ID" value="PSS34971"/>
    <property type="gene ID" value="CEY00_Acc02183"/>
</dbReference>
<evidence type="ECO:0000256" key="6">
    <source>
        <dbReference type="SAM" id="MobiDB-lite"/>
    </source>
</evidence>
<dbReference type="SUPFAM" id="SSF53067">
    <property type="entry name" value="Actin-like ATPase domain"/>
    <property type="match status" value="2"/>
</dbReference>
<gene>
    <name evidence="7" type="ORF">CEY00_Acc02183</name>
</gene>
<feature type="compositionally biased region" description="Gly residues" evidence="6">
    <location>
        <begin position="444"/>
        <end position="460"/>
    </location>
</feature>
<dbReference type="FunFam" id="3.30.420.40:FF:000028">
    <property type="entry name" value="heat shock 70 kDa protein-like"/>
    <property type="match status" value="1"/>
</dbReference>
<keyword evidence="3" id="KW-0067">ATP-binding</keyword>
<dbReference type="FunFam" id="3.90.640.10:FF:000134">
    <property type="entry name" value="Heat shock cognate 71 kDa protein"/>
    <property type="match status" value="1"/>
</dbReference>
<reference evidence="8" key="2">
    <citation type="journal article" date="2018" name="BMC Genomics">
        <title>A manually annotated Actinidia chinensis var. chinensis (kiwifruit) genome highlights the challenges associated with draft genomes and gene prediction in plants.</title>
        <authorList>
            <person name="Pilkington S.M."/>
            <person name="Crowhurst R."/>
            <person name="Hilario E."/>
            <person name="Nardozza S."/>
            <person name="Fraser L."/>
            <person name="Peng Y."/>
            <person name="Gunaseelan K."/>
            <person name="Simpson R."/>
            <person name="Tahir J."/>
            <person name="Deroles S.C."/>
            <person name="Templeton K."/>
            <person name="Luo Z."/>
            <person name="Davy M."/>
            <person name="Cheng C."/>
            <person name="McNeilage M."/>
            <person name="Scaglione D."/>
            <person name="Liu Y."/>
            <person name="Zhang Q."/>
            <person name="Datson P."/>
            <person name="De Silva N."/>
            <person name="Gardiner S.E."/>
            <person name="Bassett H."/>
            <person name="Chagne D."/>
            <person name="McCallum J."/>
            <person name="Dzierzon H."/>
            <person name="Deng C."/>
            <person name="Wang Y.Y."/>
            <person name="Barron L."/>
            <person name="Manako K."/>
            <person name="Bowen J."/>
            <person name="Foster T.M."/>
            <person name="Erridge Z.A."/>
            <person name="Tiffin H."/>
            <person name="Waite C.N."/>
            <person name="Davies K.M."/>
            <person name="Grierson E.P."/>
            <person name="Laing W.A."/>
            <person name="Kirk R."/>
            <person name="Chen X."/>
            <person name="Wood M."/>
            <person name="Montefiori M."/>
            <person name="Brummell D.A."/>
            <person name="Schwinn K.E."/>
            <person name="Catanach A."/>
            <person name="Fullerton C."/>
            <person name="Li D."/>
            <person name="Meiyalaghan S."/>
            <person name="Nieuwenhuizen N."/>
            <person name="Read N."/>
            <person name="Prakash R."/>
            <person name="Hunter D."/>
            <person name="Zhang H."/>
            <person name="McKenzie M."/>
            <person name="Knabel M."/>
            <person name="Harris A."/>
            <person name="Allan A.C."/>
            <person name="Gleave A."/>
            <person name="Chen A."/>
            <person name="Janssen B.J."/>
            <person name="Plunkett B."/>
            <person name="Ampomah-Dwamena C."/>
            <person name="Voogd C."/>
            <person name="Leif D."/>
            <person name="Lafferty D."/>
            <person name="Souleyre E.J.F."/>
            <person name="Varkonyi-Gasic E."/>
            <person name="Gambi F."/>
            <person name="Hanley J."/>
            <person name="Yao J.L."/>
            <person name="Cheung J."/>
            <person name="David K.M."/>
            <person name="Warren B."/>
            <person name="Marsh K."/>
            <person name="Snowden K.C."/>
            <person name="Lin-Wang K."/>
            <person name="Brian L."/>
            <person name="Martinez-Sanchez M."/>
            <person name="Wang M."/>
            <person name="Ileperuma N."/>
            <person name="Macnee N."/>
            <person name="Campin R."/>
            <person name="McAtee P."/>
            <person name="Drummond R.S.M."/>
            <person name="Espley R.V."/>
            <person name="Ireland H.S."/>
            <person name="Wu R."/>
            <person name="Atkinson R.G."/>
            <person name="Karunairetnam S."/>
            <person name="Bulley S."/>
            <person name="Chunkath S."/>
            <person name="Hanley Z."/>
            <person name="Storey R."/>
            <person name="Thrimawithana A.H."/>
            <person name="Thomson S."/>
            <person name="David C."/>
            <person name="Testolin R."/>
            <person name="Huang H."/>
            <person name="Hellens R.P."/>
            <person name="Schaffer R.J."/>
        </authorList>
    </citation>
    <scope>NUCLEOTIDE SEQUENCE [LARGE SCALE GENOMIC DNA]</scope>
    <source>
        <strain evidence="8">cv. Red5</strain>
    </source>
</reference>
<feature type="coiled-coil region" evidence="5">
    <location>
        <begin position="340"/>
        <end position="367"/>
    </location>
</feature>
<evidence type="ECO:0000313" key="8">
    <source>
        <dbReference type="Proteomes" id="UP000241394"/>
    </source>
</evidence>
<dbReference type="Gene3D" id="3.30.420.40">
    <property type="match status" value="2"/>
</dbReference>
<dbReference type="InterPro" id="IPR029048">
    <property type="entry name" value="HSP70_C_sf"/>
</dbReference>
<dbReference type="PROSITE" id="PS00329">
    <property type="entry name" value="HSP70_2"/>
    <property type="match status" value="1"/>
</dbReference>
<dbReference type="Pfam" id="PF00012">
    <property type="entry name" value="HSP70"/>
    <property type="match status" value="2"/>
</dbReference>
<dbReference type="FunFam" id="3.30.420.40:FF:000545">
    <property type="entry name" value="Endoplasmic reticulum chaperone BiP"/>
    <property type="match status" value="1"/>
</dbReference>
<accession>A0A2R6RY76</accession>
<evidence type="ECO:0000256" key="3">
    <source>
        <dbReference type="ARBA" id="ARBA00022840"/>
    </source>
</evidence>
<keyword evidence="4 7" id="KW-0346">Stress response</keyword>
<sequence length="473" mass="52313">MVLIKMREIAEAYLGSTVKNAVVTVPAYFNDSQRQATKDADVIAGLNVMRIINEPTAAVIAYGLDKKATSVGEKNVLIFDLGGGTFDVSLLTIEEGIFEVKATAGDTHLGGEDFDNRMVNHFVQEFKRKNKKDISGNPRAPRRLRTSCERAKRTLSSTAQTTIEITRVLISTPLNMDLFKKCMEPVEKCLRDAKMDKSTIHDVFLVGGSTRIPKVKQLLQDFFNGKELCKSINPDEAVAYGAAVQAAILSGEGNEKVQDLLLLVVTPLTWLGNCRWRYDRFDSKEHDNPHKERTGIPPAPKGVPQITVCFDIDANGILNVSAEDKTTGQKNKITITNDKGKLLKDEIEKMVQEAEKYKSEDEEHKKKVEAKNALENYSYNMRIKDEKIGAKLPPSDKKRIEDAIEEAIQWLDSNQLAEADEFEDKMEELESICNPVIAKMYQGAGGDMGGGMDDGGGPPGGARSADPKIEEVD</sequence>
<dbReference type="GO" id="GO:0006950">
    <property type="term" value="P:response to stress"/>
    <property type="evidence" value="ECO:0007669"/>
    <property type="project" value="UniProtKB-ARBA"/>
</dbReference>
<dbReference type="PANTHER" id="PTHR19375">
    <property type="entry name" value="HEAT SHOCK PROTEIN 70KDA"/>
    <property type="match status" value="1"/>
</dbReference>
<name>A0A2R6RY76_ACTCC</name>
<evidence type="ECO:0000256" key="5">
    <source>
        <dbReference type="SAM" id="Coils"/>
    </source>
</evidence>
<keyword evidence="8" id="KW-1185">Reference proteome</keyword>
<dbReference type="FunFam" id="3.30.420.40:FF:000465">
    <property type="entry name" value="Heat shock cognate 70 kDa protein 2"/>
    <property type="match status" value="1"/>
</dbReference>
<dbReference type="SUPFAM" id="SSF100920">
    <property type="entry name" value="Heat shock protein 70kD (HSP70), peptide-binding domain"/>
    <property type="match status" value="1"/>
</dbReference>
<dbReference type="GO" id="GO:0005524">
    <property type="term" value="F:ATP binding"/>
    <property type="evidence" value="ECO:0007669"/>
    <property type="project" value="UniProtKB-KW"/>
</dbReference>
<dbReference type="GO" id="GO:0140662">
    <property type="term" value="F:ATP-dependent protein folding chaperone"/>
    <property type="evidence" value="ECO:0007669"/>
    <property type="project" value="InterPro"/>
</dbReference>
<proteinExistence type="inferred from homology"/>
<evidence type="ECO:0000313" key="7">
    <source>
        <dbReference type="EMBL" id="PSS34971.1"/>
    </source>
</evidence>
<dbReference type="STRING" id="1590841.A0A2R6RY76"/>
<dbReference type="Gene3D" id="2.60.34.10">
    <property type="entry name" value="Substrate Binding Domain Of DNAk, Chain A, domain 1"/>
    <property type="match status" value="1"/>
</dbReference>